<name>K4F9P6_9CAUD</name>
<dbReference type="Proteomes" id="UP000000457">
    <property type="component" value="Segment"/>
</dbReference>
<organism evidence="1 2">
    <name type="scientific">Cronobacter phage vB_CsaM_GAP32</name>
    <dbReference type="NCBI Taxonomy" id="1141136"/>
    <lineage>
        <taxon>Viruses</taxon>
        <taxon>Duplodnaviria</taxon>
        <taxon>Heunggongvirae</taxon>
        <taxon>Uroviricota</taxon>
        <taxon>Caudoviricetes</taxon>
        <taxon>Mimasvirus</taxon>
        <taxon>Mimasvirus GAP32</taxon>
    </lineage>
</organism>
<keyword evidence="2" id="KW-1185">Reference proteome</keyword>
<reference evidence="1 2" key="1">
    <citation type="journal article" date="2014" name="Virology">
        <title>Supersize me: Cronobacter sakazakii phage GAP32.</title>
        <authorList>
            <person name="Abbasifar R."/>
            <person name="Griffiths M.W."/>
            <person name="Sabour P.M."/>
            <person name="Ackermann H.-W."/>
            <person name="Vandersteegen K."/>
            <person name="Lavigne R."/>
            <person name="Noben J.-P."/>
            <person name="Villa A.A."/>
            <person name="Abbasifar A."/>
            <person name="Nash J.H.E."/>
            <person name="Kropinski A.M."/>
        </authorList>
    </citation>
    <scope>NUCLEOTIDE SEQUENCE [LARGE SCALE GENOMIC DNA]</scope>
    <source>
        <strain evidence="1">GAP-32</strain>
    </source>
</reference>
<dbReference type="EMBL" id="JN882285">
    <property type="protein sequence ID" value="AFC21875.1"/>
    <property type="molecule type" value="Genomic_DNA"/>
</dbReference>
<protein>
    <submittedName>
        <fullName evidence="1">Uncharacterized protein</fullName>
    </submittedName>
</protein>
<dbReference type="OrthoDB" id="37315at35237"/>
<evidence type="ECO:0000313" key="2">
    <source>
        <dbReference type="Proteomes" id="UP000000457"/>
    </source>
</evidence>
<sequence>MSIFSEIKNSFLNAVKTDVSFVDPAIAREQSSKSVNPTTYDRYQKYHFTSGEMSKMDKVLGNSINAVIDNIKKGIIS</sequence>
<evidence type="ECO:0000313" key="1">
    <source>
        <dbReference type="EMBL" id="AFC21875.1"/>
    </source>
</evidence>
<gene>
    <name evidence="1" type="ORF">GAP32_422</name>
</gene>
<proteinExistence type="predicted"/>
<dbReference type="RefSeq" id="YP_006987530.1">
    <property type="nucleotide sequence ID" value="NC_019401.1"/>
</dbReference>
<dbReference type="GeneID" id="13994293"/>
<accession>K4F9P6</accession>
<dbReference type="KEGG" id="vg:13994293"/>